<dbReference type="InterPro" id="IPR015943">
    <property type="entry name" value="WD40/YVTN_repeat-like_dom_sf"/>
</dbReference>
<dbReference type="GO" id="GO:0030687">
    <property type="term" value="C:preribosome, large subunit precursor"/>
    <property type="evidence" value="ECO:0007669"/>
    <property type="project" value="TreeGrafter"/>
</dbReference>
<dbReference type="PANTHER" id="PTHR16038">
    <property type="entry name" value="NOP SEVEN ASSOCIATED PROTEIN 1"/>
    <property type="match status" value="1"/>
</dbReference>
<evidence type="ECO:0000256" key="2">
    <source>
        <dbReference type="ARBA" id="ARBA00007861"/>
    </source>
</evidence>
<sequence length="388" mass="43942">MRILASTDDSGGFKDTSSQTAPQPKEIKQFNEQGLKNRIQKLIVHNRSTKKIVITARANGDINFYDLNNEYGLINTINNGLKDIKDQYIALFVINGLIISVSQQGKLLIIDESTIFDKSINSTNFEIKGPISSFIPHPKHFGIFAYGGDENDVKIIKLFEKSSTSKEIISNKIDSKILFQGKNVKNDKLDLRVKIWITGIIFINLDNHTDSKWEFLTTTKYGQIRRYNTSHGRKPILDKKISENPILNIASTSNEGEIICSDNKTTTALFNASKGNLIAKYKGAVGAVQDLYTDIGANLLITGGLDRYVRVFNIETRETIGKIFVGSKISQVWLLDDEKVEIEQPIDEKEQKIAAKKKKLREIEENEDEDEVWNQLDQLETKSKKRKI</sequence>
<dbReference type="Gene3D" id="2.130.10.10">
    <property type="entry name" value="YVTN repeat-like/Quinoprotein amine dehydrogenase"/>
    <property type="match status" value="1"/>
</dbReference>
<reference evidence="6" key="2">
    <citation type="submission" date="2021-01" db="EMBL/GenBank/DDBJ databases">
        <authorList>
            <person name="Schikora-Tamarit M.A."/>
        </authorList>
    </citation>
    <scope>NUCLEOTIDE SEQUENCE</scope>
    <source>
        <strain evidence="6">CBS6341</strain>
    </source>
</reference>
<evidence type="ECO:0000256" key="5">
    <source>
        <dbReference type="SAM" id="MobiDB-lite"/>
    </source>
</evidence>
<dbReference type="Proteomes" id="UP000769528">
    <property type="component" value="Unassembled WGS sequence"/>
</dbReference>
<evidence type="ECO:0000256" key="1">
    <source>
        <dbReference type="ARBA" id="ARBA00002889"/>
    </source>
</evidence>
<dbReference type="GO" id="GO:0042273">
    <property type="term" value="P:ribosomal large subunit biogenesis"/>
    <property type="evidence" value="ECO:0007669"/>
    <property type="project" value="InterPro"/>
</dbReference>
<feature type="region of interest" description="Disordered" evidence="5">
    <location>
        <begin position="1"/>
        <end position="22"/>
    </location>
</feature>
<evidence type="ECO:0000313" key="6">
    <source>
        <dbReference type="EMBL" id="KAH3679633.1"/>
    </source>
</evidence>
<dbReference type="GO" id="GO:0005730">
    <property type="term" value="C:nucleolus"/>
    <property type="evidence" value="ECO:0007669"/>
    <property type="project" value="InterPro"/>
</dbReference>
<dbReference type="CDD" id="cd22858">
    <property type="entry name" value="Nsa1"/>
    <property type="match status" value="1"/>
</dbReference>
<dbReference type="AlphaFoldDB" id="A0A9P8PWC1"/>
<dbReference type="InterPro" id="IPR037379">
    <property type="entry name" value="WDR74/Nsa1"/>
</dbReference>
<comment type="similarity">
    <text evidence="2">Belongs to the NSA1 family.</text>
</comment>
<dbReference type="InterPro" id="IPR036322">
    <property type="entry name" value="WD40_repeat_dom_sf"/>
</dbReference>
<dbReference type="OrthoDB" id="18388at2759"/>
<organism evidence="6 7">
    <name type="scientific">Wickerhamomyces mucosus</name>
    <dbReference type="NCBI Taxonomy" id="1378264"/>
    <lineage>
        <taxon>Eukaryota</taxon>
        <taxon>Fungi</taxon>
        <taxon>Dikarya</taxon>
        <taxon>Ascomycota</taxon>
        <taxon>Saccharomycotina</taxon>
        <taxon>Saccharomycetes</taxon>
        <taxon>Phaffomycetales</taxon>
        <taxon>Wickerhamomycetaceae</taxon>
        <taxon>Wickerhamomyces</taxon>
    </lineage>
</organism>
<protein>
    <recommendedName>
        <fullName evidence="4">Ribosome biogenesis protein NSA1</fullName>
    </recommendedName>
</protein>
<reference evidence="6" key="1">
    <citation type="journal article" date="2021" name="Open Biol.">
        <title>Shared evolutionary footprints suggest mitochondrial oxidative damage underlies multiple complex I losses in fungi.</title>
        <authorList>
            <person name="Schikora-Tamarit M.A."/>
            <person name="Marcet-Houben M."/>
            <person name="Nosek J."/>
            <person name="Gabaldon T."/>
        </authorList>
    </citation>
    <scope>NUCLEOTIDE SEQUENCE</scope>
    <source>
        <strain evidence="6">CBS6341</strain>
    </source>
</reference>
<comment type="subunit">
    <text evidence="3">Component of the pre-66S ribosomal particle.</text>
</comment>
<dbReference type="PANTHER" id="PTHR16038:SF4">
    <property type="entry name" value="WD REPEAT-CONTAINING PROTEIN 74"/>
    <property type="match status" value="1"/>
</dbReference>
<dbReference type="SUPFAM" id="SSF50978">
    <property type="entry name" value="WD40 repeat-like"/>
    <property type="match status" value="1"/>
</dbReference>
<accession>A0A9P8PWC1</accession>
<name>A0A9P8PWC1_9ASCO</name>
<comment type="caution">
    <text evidence="6">The sequence shown here is derived from an EMBL/GenBank/DDBJ whole genome shotgun (WGS) entry which is preliminary data.</text>
</comment>
<gene>
    <name evidence="6" type="ORF">WICMUC_000865</name>
</gene>
<comment type="function">
    <text evidence="1">Involved in the biogenesis of the 60S ribosomal subunit.</text>
</comment>
<evidence type="ECO:0000256" key="4">
    <source>
        <dbReference type="ARBA" id="ARBA00014234"/>
    </source>
</evidence>
<proteinExistence type="inferred from homology"/>
<dbReference type="EMBL" id="JAEUBF010000267">
    <property type="protein sequence ID" value="KAH3679633.1"/>
    <property type="molecule type" value="Genomic_DNA"/>
</dbReference>
<evidence type="ECO:0000256" key="3">
    <source>
        <dbReference type="ARBA" id="ARBA00011187"/>
    </source>
</evidence>
<keyword evidence="7" id="KW-1185">Reference proteome</keyword>
<evidence type="ECO:0000313" key="7">
    <source>
        <dbReference type="Proteomes" id="UP000769528"/>
    </source>
</evidence>